<keyword evidence="4 6" id="KW-0486">Methionine biosynthesis</keyword>
<dbReference type="SUPFAM" id="SSF53167">
    <property type="entry name" value="Purine and uridine phosphorylases"/>
    <property type="match status" value="1"/>
</dbReference>
<dbReference type="EC" id="3.2.2.9" evidence="6"/>
<keyword evidence="2 6" id="KW-0028">Amino-acid biosynthesis</keyword>
<dbReference type="Gene3D" id="3.40.50.1580">
    <property type="entry name" value="Nucleoside phosphorylase domain"/>
    <property type="match status" value="1"/>
</dbReference>
<comment type="catalytic activity">
    <reaction evidence="5">
        <text>5'-deoxyadenosine + H2O = 5-deoxy-D-ribose + adenine</text>
        <dbReference type="Rhea" id="RHEA:29859"/>
        <dbReference type="ChEBI" id="CHEBI:15377"/>
        <dbReference type="ChEBI" id="CHEBI:16708"/>
        <dbReference type="ChEBI" id="CHEBI:17319"/>
        <dbReference type="ChEBI" id="CHEBI:149540"/>
        <dbReference type="EC" id="3.2.2.9"/>
    </reaction>
    <physiologicalReaction direction="left-to-right" evidence="5">
        <dbReference type="Rhea" id="RHEA:29860"/>
    </physiologicalReaction>
</comment>
<comment type="catalytic activity">
    <reaction evidence="6">
        <text>S-methyl-5'-thioadenosine + H2O = 5-(methylsulfanyl)-D-ribose + adenine</text>
        <dbReference type="Rhea" id="RHEA:13617"/>
        <dbReference type="ChEBI" id="CHEBI:15377"/>
        <dbReference type="ChEBI" id="CHEBI:16708"/>
        <dbReference type="ChEBI" id="CHEBI:17509"/>
        <dbReference type="ChEBI" id="CHEBI:78440"/>
        <dbReference type="EC" id="3.2.2.9"/>
    </reaction>
</comment>
<dbReference type="InterPro" id="IPR035994">
    <property type="entry name" value="Nucleoside_phosphorylase_sf"/>
</dbReference>
<dbReference type="EMBL" id="CP016540">
    <property type="protein sequence ID" value="ANU25592.1"/>
    <property type="molecule type" value="Genomic_DNA"/>
</dbReference>
<dbReference type="NCBIfam" id="TIGR01704">
    <property type="entry name" value="MTA_SAH-Nsdase"/>
    <property type="match status" value="1"/>
</dbReference>
<evidence type="ECO:0000256" key="6">
    <source>
        <dbReference type="HAMAP-Rule" id="MF_01684"/>
    </source>
</evidence>
<dbReference type="RefSeq" id="WP_065524177.1">
    <property type="nucleotide sequence ID" value="NZ_CP016540.2"/>
</dbReference>
<evidence type="ECO:0000313" key="8">
    <source>
        <dbReference type="EMBL" id="ANU25592.1"/>
    </source>
</evidence>
<evidence type="ECO:0000313" key="9">
    <source>
        <dbReference type="Proteomes" id="UP000053354"/>
    </source>
</evidence>
<accession>A0A1B1RXD3</accession>
<comment type="catalytic activity">
    <reaction evidence="6">
        <text>S-adenosyl-L-homocysteine + H2O = S-(5-deoxy-D-ribos-5-yl)-L-homocysteine + adenine</text>
        <dbReference type="Rhea" id="RHEA:17805"/>
        <dbReference type="ChEBI" id="CHEBI:15377"/>
        <dbReference type="ChEBI" id="CHEBI:16708"/>
        <dbReference type="ChEBI" id="CHEBI:57856"/>
        <dbReference type="ChEBI" id="CHEBI:58195"/>
        <dbReference type="EC" id="3.2.2.9"/>
    </reaction>
</comment>
<dbReference type="GO" id="GO:0008782">
    <property type="term" value="F:adenosylhomocysteine nucleosidase activity"/>
    <property type="evidence" value="ECO:0007669"/>
    <property type="project" value="UniProtKB-UniRule"/>
</dbReference>
<dbReference type="AlphaFoldDB" id="A0A1B1RXD3"/>
<dbReference type="OrthoDB" id="9792278at2"/>
<evidence type="ECO:0000256" key="1">
    <source>
        <dbReference type="ARBA" id="ARBA00004945"/>
    </source>
</evidence>
<protein>
    <recommendedName>
        <fullName evidence="6">5'-methylthioadenosine/S-adenosylhomocysteine nucleosidase</fullName>
        <shortName evidence="6">MTA/SAH nucleosidase</shortName>
        <shortName evidence="6">MTAN</shortName>
        <ecNumber evidence="6">3.2.2.9</ecNumber>
    </recommendedName>
    <alternativeName>
        <fullName evidence="6">5'-deoxyadenosine nucleosidase</fullName>
        <shortName evidence="6">DOA nucleosidase</shortName>
        <shortName evidence="6">dAdo nucleosidase</shortName>
    </alternativeName>
    <alternativeName>
        <fullName evidence="6">5'-methylthioadenosine nucleosidase</fullName>
        <shortName evidence="6">MTA nucleosidase</shortName>
    </alternativeName>
    <alternativeName>
        <fullName evidence="6">S-adenosylhomocysteine nucleosidase</fullName>
        <shortName evidence="6">AdoHcy nucleosidase</shortName>
        <shortName evidence="6">SAH nucleosidase</shortName>
        <shortName evidence="6">SRH nucleosidase</shortName>
    </alternativeName>
</protein>
<dbReference type="InterPro" id="IPR000845">
    <property type="entry name" value="Nucleoside_phosphorylase_d"/>
</dbReference>
<feature type="binding site" evidence="6">
    <location>
        <position position="153"/>
    </location>
    <ligand>
        <name>substrate</name>
    </ligand>
</feature>
<reference evidence="8" key="1">
    <citation type="submission" date="2016-10" db="EMBL/GenBank/DDBJ databases">
        <authorList>
            <person name="See-Too W.S."/>
        </authorList>
    </citation>
    <scope>NUCLEOTIDE SEQUENCE</scope>
    <source>
        <strain evidence="8">L10.15</strain>
    </source>
</reference>
<dbReference type="GO" id="GO:0005829">
    <property type="term" value="C:cytosol"/>
    <property type="evidence" value="ECO:0007669"/>
    <property type="project" value="TreeGrafter"/>
</dbReference>
<proteinExistence type="inferred from homology"/>
<comment type="similarity">
    <text evidence="6">Belongs to the PNP/UDP phosphorylase family. MtnN subfamily.</text>
</comment>
<feature type="binding site" evidence="6">
    <location>
        <position position="78"/>
    </location>
    <ligand>
        <name>substrate</name>
    </ligand>
</feature>
<evidence type="ECO:0000256" key="3">
    <source>
        <dbReference type="ARBA" id="ARBA00022801"/>
    </source>
</evidence>
<dbReference type="Proteomes" id="UP000053354">
    <property type="component" value="Chromosome"/>
</dbReference>
<keyword evidence="3 6" id="KW-0378">Hydrolase</keyword>
<dbReference type="GO" id="GO:0008930">
    <property type="term" value="F:methylthioadenosine nucleosidase activity"/>
    <property type="evidence" value="ECO:0007669"/>
    <property type="project" value="UniProtKB-UniRule"/>
</dbReference>
<dbReference type="PANTHER" id="PTHR46832">
    <property type="entry name" value="5'-METHYLTHIOADENOSINE/S-ADENOSYLHOMOCYSTEINE NUCLEOSIDASE"/>
    <property type="match status" value="1"/>
</dbReference>
<dbReference type="STRING" id="1302659.I858_000680"/>
<dbReference type="HAMAP" id="MF_01684">
    <property type="entry name" value="Salvage_MtnN"/>
    <property type="match status" value="1"/>
</dbReference>
<dbReference type="PANTHER" id="PTHR46832:SF1">
    <property type="entry name" value="5'-METHYLTHIOADENOSINE_S-ADENOSYLHOMOCYSTEINE NUCLEOSIDASE"/>
    <property type="match status" value="1"/>
</dbReference>
<evidence type="ECO:0000256" key="5">
    <source>
        <dbReference type="ARBA" id="ARBA00050313"/>
    </source>
</evidence>
<feature type="active site" description="Proton acceptor" evidence="6">
    <location>
        <position position="12"/>
    </location>
</feature>
<name>A0A1B1RXD3_9BACL</name>
<keyword evidence="9" id="KW-1185">Reference proteome</keyword>
<comment type="pathway">
    <text evidence="1 6">Amino-acid biosynthesis; L-methionine biosynthesis via salvage pathway; S-methyl-5-thio-alpha-D-ribose 1-phosphate from S-methyl-5'-thioadenosine (hydrolase route): step 1/2.</text>
</comment>
<evidence type="ECO:0000256" key="2">
    <source>
        <dbReference type="ARBA" id="ARBA00022605"/>
    </source>
</evidence>
<gene>
    <name evidence="6" type="primary">mtnN</name>
    <name evidence="8" type="ORF">I858_000680</name>
</gene>
<dbReference type="GO" id="GO:0019284">
    <property type="term" value="P:L-methionine salvage from S-adenosylmethionine"/>
    <property type="evidence" value="ECO:0007669"/>
    <property type="project" value="TreeGrafter"/>
</dbReference>
<feature type="domain" description="Nucleoside phosphorylase" evidence="7">
    <location>
        <begin position="2"/>
        <end position="227"/>
    </location>
</feature>
<feature type="active site" description="Proton donor" evidence="6">
    <location>
        <position position="198"/>
    </location>
</feature>
<dbReference type="GO" id="GO:0019509">
    <property type="term" value="P:L-methionine salvage from methylthioadenosine"/>
    <property type="evidence" value="ECO:0007669"/>
    <property type="project" value="UniProtKB-UniRule"/>
</dbReference>
<dbReference type="UniPathway" id="UPA00904">
    <property type="reaction ID" value="UER00871"/>
</dbReference>
<organism evidence="8 9">
    <name type="scientific">Planococcus versutus</name>
    <dbReference type="NCBI Taxonomy" id="1302659"/>
    <lineage>
        <taxon>Bacteria</taxon>
        <taxon>Bacillati</taxon>
        <taxon>Bacillota</taxon>
        <taxon>Bacilli</taxon>
        <taxon>Bacillales</taxon>
        <taxon>Caryophanaceae</taxon>
        <taxon>Planococcus</taxon>
    </lineage>
</organism>
<evidence type="ECO:0000259" key="7">
    <source>
        <dbReference type="Pfam" id="PF01048"/>
    </source>
</evidence>
<dbReference type="FunFam" id="3.40.50.1580:FF:000001">
    <property type="entry name" value="MTA/SAH nucleosidase family protein"/>
    <property type="match status" value="1"/>
</dbReference>
<sequence length="234" mass="25506">MKIGIIGAMEEEVQLLRSRLQNAQTEETARCEFTLGTYEKQEIVLLKSGIGKVNAAMATTILLQHYQPDIVINIGSAGGFDEELEVGTVIISDEVRHHDVDVTVFGYEIGQVPQLPAAFVSNEELIELAIKAVQEIAQHEYAVGLIATGDSFMNDPQRVLKVRTDFPAMKAADMEAAAVAQVCYQFDVAFVVIRALSDIAGKESSVSFEEFLPLAAKHSTEIVLNVIGQLAARI</sequence>
<dbReference type="CDD" id="cd09008">
    <property type="entry name" value="MTAN"/>
    <property type="match status" value="1"/>
</dbReference>
<evidence type="ECO:0000256" key="4">
    <source>
        <dbReference type="ARBA" id="ARBA00023167"/>
    </source>
</evidence>
<dbReference type="Pfam" id="PF01048">
    <property type="entry name" value="PNP_UDP_1"/>
    <property type="match status" value="1"/>
</dbReference>
<dbReference type="GO" id="GO:0009164">
    <property type="term" value="P:nucleoside catabolic process"/>
    <property type="evidence" value="ECO:0007669"/>
    <property type="project" value="InterPro"/>
</dbReference>
<dbReference type="InterPro" id="IPR010049">
    <property type="entry name" value="MTA_SAH_Nsdase"/>
</dbReference>
<dbReference type="NCBIfam" id="NF004079">
    <property type="entry name" value="PRK05584.1"/>
    <property type="match status" value="1"/>
</dbReference>
<feature type="binding site" evidence="6">
    <location>
        <begin position="174"/>
        <end position="175"/>
    </location>
    <ligand>
        <name>substrate</name>
    </ligand>
</feature>
<comment type="function">
    <text evidence="6">Catalyzes the irreversible cleavage of the glycosidic bond in both 5'-methylthioadenosine (MTA) and S-adenosylhomocysteine (SAH/AdoHcy) to adenine and the corresponding thioribose, 5'-methylthioribose and S-ribosylhomocysteine, respectively. Also cleaves 5'-deoxyadenosine, a toxic by-product of radical S-adenosylmethionine (SAM) enzymes, into 5-deoxyribose and adenine.</text>
</comment>
<dbReference type="KEGG" id="pll:I858_000680"/>